<proteinExistence type="predicted"/>
<dbReference type="AlphaFoldDB" id="A0A4S8JQS0"/>
<keyword evidence="1" id="KW-0175">Coiled coil</keyword>
<evidence type="ECO:0000256" key="1">
    <source>
        <dbReference type="SAM" id="Coils"/>
    </source>
</evidence>
<organism evidence="3 4">
    <name type="scientific">Musa balbisiana</name>
    <name type="common">Banana</name>
    <dbReference type="NCBI Taxonomy" id="52838"/>
    <lineage>
        <taxon>Eukaryota</taxon>
        <taxon>Viridiplantae</taxon>
        <taxon>Streptophyta</taxon>
        <taxon>Embryophyta</taxon>
        <taxon>Tracheophyta</taxon>
        <taxon>Spermatophyta</taxon>
        <taxon>Magnoliopsida</taxon>
        <taxon>Liliopsida</taxon>
        <taxon>Zingiberales</taxon>
        <taxon>Musaceae</taxon>
        <taxon>Musa</taxon>
    </lineage>
</organism>
<evidence type="ECO:0000313" key="3">
    <source>
        <dbReference type="EMBL" id="THU64392.1"/>
    </source>
</evidence>
<name>A0A4S8JQS0_MUSBA</name>
<dbReference type="EMBL" id="PYDT01000004">
    <property type="protein sequence ID" value="THU64392.1"/>
    <property type="molecule type" value="Genomic_DNA"/>
</dbReference>
<dbReference type="Proteomes" id="UP000317650">
    <property type="component" value="Chromosome 1"/>
</dbReference>
<sequence>MPEAWLVEVGLSPAPRGMLAVGSVWALGVVFLVNGESRRSARGHIAGAALPHQPAEPRVGSRETPVDLAVDRPQKKAKAGIKRKPEASAVRPEEGTTRRVARDFVQGEAGPSRGAAGKAPREPSIRDLCRLPAGALGEIYLSRAVGGLSKGQPSDPLVARWEGLTRGDRVWADGEVAVAFSRGGLHTNIARELYVLPSDVLLSRSAKSLLWGHHYATVLTDRVRDAGRALGILIDRNIELRRQIEEVCAGAAPEAVAVAEQRASDLEAEVTWLKSEVSVAVQCASNSEAEGTRLQARVKVAEEQNKDLQTLLRTTRTEVRLANKEVVSLAQKLEEARAEARRAFEALAVETQQRPEKDKKLIEDYKESSGFQLGLVRSGQVTYEYGRGSGPTRLGSGPDDGRSPGGGVSGLRGLGSVQPWGWIAVSSGEGLLALAPAHRSGRGARPDPSYATLKLVEWRRVVLRVLPSRLELWGIYR</sequence>
<keyword evidence="4" id="KW-1185">Reference proteome</keyword>
<reference evidence="3 4" key="1">
    <citation type="journal article" date="2019" name="Nat. Plants">
        <title>Genome sequencing of Musa balbisiana reveals subgenome evolution and function divergence in polyploid bananas.</title>
        <authorList>
            <person name="Yao X."/>
        </authorList>
    </citation>
    <scope>NUCLEOTIDE SEQUENCE [LARGE SCALE GENOMIC DNA]</scope>
    <source>
        <strain evidence="4">cv. DH-PKW</strain>
        <tissue evidence="3">Leaves</tissue>
    </source>
</reference>
<protein>
    <submittedName>
        <fullName evidence="3">Uncharacterized protein</fullName>
    </submittedName>
</protein>
<feature type="compositionally biased region" description="Basic and acidic residues" evidence="2">
    <location>
        <begin position="83"/>
        <end position="102"/>
    </location>
</feature>
<evidence type="ECO:0000313" key="4">
    <source>
        <dbReference type="Proteomes" id="UP000317650"/>
    </source>
</evidence>
<feature type="region of interest" description="Disordered" evidence="2">
    <location>
        <begin position="387"/>
        <end position="410"/>
    </location>
</feature>
<accession>A0A4S8JQS0</accession>
<feature type="region of interest" description="Disordered" evidence="2">
    <location>
        <begin position="72"/>
        <end position="123"/>
    </location>
</feature>
<comment type="caution">
    <text evidence="3">The sequence shown here is derived from an EMBL/GenBank/DDBJ whole genome shotgun (WGS) entry which is preliminary data.</text>
</comment>
<gene>
    <name evidence="3" type="ORF">C4D60_Mb01t25990</name>
</gene>
<feature type="coiled-coil region" evidence="1">
    <location>
        <begin position="256"/>
        <end position="353"/>
    </location>
</feature>
<evidence type="ECO:0000256" key="2">
    <source>
        <dbReference type="SAM" id="MobiDB-lite"/>
    </source>
</evidence>